<name>A0AAW1L4A9_POPJA</name>
<proteinExistence type="predicted"/>
<organism evidence="2 3">
    <name type="scientific">Popillia japonica</name>
    <name type="common">Japanese beetle</name>
    <dbReference type="NCBI Taxonomy" id="7064"/>
    <lineage>
        <taxon>Eukaryota</taxon>
        <taxon>Metazoa</taxon>
        <taxon>Ecdysozoa</taxon>
        <taxon>Arthropoda</taxon>
        <taxon>Hexapoda</taxon>
        <taxon>Insecta</taxon>
        <taxon>Pterygota</taxon>
        <taxon>Neoptera</taxon>
        <taxon>Endopterygota</taxon>
        <taxon>Coleoptera</taxon>
        <taxon>Polyphaga</taxon>
        <taxon>Scarabaeiformia</taxon>
        <taxon>Scarabaeidae</taxon>
        <taxon>Rutelinae</taxon>
        <taxon>Popillia</taxon>
    </lineage>
</organism>
<accession>A0AAW1L4A9</accession>
<comment type="caution">
    <text evidence="2">The sequence shown here is derived from an EMBL/GenBank/DDBJ whole genome shotgun (WGS) entry which is preliminary data.</text>
</comment>
<protein>
    <submittedName>
        <fullName evidence="2">Uncharacterized protein</fullName>
    </submittedName>
</protein>
<dbReference type="Proteomes" id="UP001458880">
    <property type="component" value="Unassembled WGS sequence"/>
</dbReference>
<feature type="region of interest" description="Disordered" evidence="1">
    <location>
        <begin position="172"/>
        <end position="214"/>
    </location>
</feature>
<evidence type="ECO:0000313" key="2">
    <source>
        <dbReference type="EMBL" id="KAK9729575.1"/>
    </source>
</evidence>
<dbReference type="EMBL" id="JASPKY010000159">
    <property type="protein sequence ID" value="KAK9729575.1"/>
    <property type="molecule type" value="Genomic_DNA"/>
</dbReference>
<dbReference type="AlphaFoldDB" id="A0AAW1L4A9"/>
<gene>
    <name evidence="2" type="ORF">QE152_g15861</name>
</gene>
<feature type="compositionally biased region" description="Basic residues" evidence="1">
    <location>
        <begin position="201"/>
        <end position="214"/>
    </location>
</feature>
<sequence>MAATSTTALFSIEIFEPSKTRFDRWLERLESAYTVFNVQTPTRFNKALYSSPNQTTGLSPSWLMFNRDIKSRLDLIKPSIVEQGVENTVTKFSHGERVAARDYSRDEKWQFGRIKEVLGKLNYTIELDDGRTWKRHSEQIRKIGEYTPQMQIPLYKDQSITEDEDDKISLPTEVHTEGDKNSPQIVPQPKHNTIPENPLRRSNRIRKPPSRLDL</sequence>
<evidence type="ECO:0000313" key="3">
    <source>
        <dbReference type="Proteomes" id="UP001458880"/>
    </source>
</evidence>
<evidence type="ECO:0000256" key="1">
    <source>
        <dbReference type="SAM" id="MobiDB-lite"/>
    </source>
</evidence>
<keyword evidence="3" id="KW-1185">Reference proteome</keyword>
<dbReference type="Gene3D" id="2.30.30.140">
    <property type="match status" value="1"/>
</dbReference>
<feature type="compositionally biased region" description="Polar residues" evidence="1">
    <location>
        <begin position="181"/>
        <end position="195"/>
    </location>
</feature>
<reference evidence="2 3" key="1">
    <citation type="journal article" date="2024" name="BMC Genomics">
        <title>De novo assembly and annotation of Popillia japonica's genome with initial clues to its potential as an invasive pest.</title>
        <authorList>
            <person name="Cucini C."/>
            <person name="Boschi S."/>
            <person name="Funari R."/>
            <person name="Cardaioli E."/>
            <person name="Iannotti N."/>
            <person name="Marturano G."/>
            <person name="Paoli F."/>
            <person name="Bruttini M."/>
            <person name="Carapelli A."/>
            <person name="Frati F."/>
            <person name="Nardi F."/>
        </authorList>
    </citation>
    <scope>NUCLEOTIDE SEQUENCE [LARGE SCALE GENOMIC DNA]</scope>
    <source>
        <strain evidence="2">DMR45628</strain>
    </source>
</reference>